<proteinExistence type="predicted"/>
<dbReference type="EMBL" id="FODV01000020">
    <property type="protein sequence ID" value="SEP19547.1"/>
    <property type="molecule type" value="Genomic_DNA"/>
</dbReference>
<accession>A0A1H8VWD4</accession>
<sequence length="52" mass="5680">MCSGWVGCATGATPPRILRRACSSARMDTLTYAFMLNFVGVVLTALAWWLGR</sequence>
<feature type="transmembrane region" description="Helical" evidence="1">
    <location>
        <begin position="29"/>
        <end position="50"/>
    </location>
</feature>
<evidence type="ECO:0000313" key="3">
    <source>
        <dbReference type="Proteomes" id="UP000199126"/>
    </source>
</evidence>
<name>A0A1H8VWD4_9EURY</name>
<gene>
    <name evidence="2" type="ORF">SAMN04487948_12033</name>
</gene>
<keyword evidence="1" id="KW-0472">Membrane</keyword>
<keyword evidence="3" id="KW-1185">Reference proteome</keyword>
<dbReference type="AlphaFoldDB" id="A0A1H8VWD4"/>
<keyword evidence="1" id="KW-0812">Transmembrane</keyword>
<dbReference type="Proteomes" id="UP000199126">
    <property type="component" value="Unassembled WGS sequence"/>
</dbReference>
<evidence type="ECO:0000256" key="1">
    <source>
        <dbReference type="SAM" id="Phobius"/>
    </source>
</evidence>
<reference evidence="3" key="1">
    <citation type="submission" date="2016-10" db="EMBL/GenBank/DDBJ databases">
        <authorList>
            <person name="Varghese N."/>
            <person name="Submissions S."/>
        </authorList>
    </citation>
    <scope>NUCLEOTIDE SEQUENCE [LARGE SCALE GENOMIC DNA]</scope>
    <source>
        <strain evidence="3">CGMCC 1.10121</strain>
    </source>
</reference>
<keyword evidence="1" id="KW-1133">Transmembrane helix</keyword>
<evidence type="ECO:0000313" key="2">
    <source>
        <dbReference type="EMBL" id="SEP19547.1"/>
    </source>
</evidence>
<protein>
    <submittedName>
        <fullName evidence="2">Uncharacterized protein</fullName>
    </submittedName>
</protein>
<organism evidence="2 3">
    <name type="scientific">Halogranum amylolyticum</name>
    <dbReference type="NCBI Taxonomy" id="660520"/>
    <lineage>
        <taxon>Archaea</taxon>
        <taxon>Methanobacteriati</taxon>
        <taxon>Methanobacteriota</taxon>
        <taxon>Stenosarchaea group</taxon>
        <taxon>Halobacteria</taxon>
        <taxon>Halobacteriales</taxon>
        <taxon>Haloferacaceae</taxon>
    </lineage>
</organism>